<sequence>MAWIRKVVVFAAFGCRIPIILVSIIRVTDIDGAVSPIDPTLRSVDSSISTEVLLHYSLMAATIPCLKPFVIAFNTGWGQGQGKGSSYVLRDSSAGTGKRFSRSVQRESVPPTPFRVNPYAHAAGATHATGDDEIEARPNTVESEESRRMVIRETRSWIVEHESYEMAQYASAGTHGHFGRVCSVTS</sequence>
<keyword evidence="3" id="KW-1185">Reference proteome</keyword>
<evidence type="ECO:0000313" key="3">
    <source>
        <dbReference type="Proteomes" id="UP001219355"/>
    </source>
</evidence>
<dbReference type="PANTHER" id="PTHR39614">
    <property type="entry name" value="INTEGRAL MEMBRANE PROTEIN"/>
    <property type="match status" value="1"/>
</dbReference>
<keyword evidence="1" id="KW-1133">Transmembrane helix</keyword>
<accession>A0AAF0DAW7</accession>
<name>A0AAF0DAW7_9EURO</name>
<dbReference type="EMBL" id="CP120627">
    <property type="protein sequence ID" value="WEW54855.1"/>
    <property type="molecule type" value="Genomic_DNA"/>
</dbReference>
<dbReference type="PANTHER" id="PTHR39614:SF2">
    <property type="entry name" value="INTEGRAL MEMBRANE PROTEIN"/>
    <property type="match status" value="1"/>
</dbReference>
<dbReference type="AlphaFoldDB" id="A0AAF0DAW7"/>
<gene>
    <name evidence="2" type="ORF">PRK78_000281</name>
</gene>
<dbReference type="Proteomes" id="UP001219355">
    <property type="component" value="Chromosome 1"/>
</dbReference>
<keyword evidence="1" id="KW-0472">Membrane</keyword>
<proteinExistence type="predicted"/>
<organism evidence="2 3">
    <name type="scientific">Emydomyces testavorans</name>
    <dbReference type="NCBI Taxonomy" id="2070801"/>
    <lineage>
        <taxon>Eukaryota</taxon>
        <taxon>Fungi</taxon>
        <taxon>Dikarya</taxon>
        <taxon>Ascomycota</taxon>
        <taxon>Pezizomycotina</taxon>
        <taxon>Eurotiomycetes</taxon>
        <taxon>Eurotiomycetidae</taxon>
        <taxon>Onygenales</taxon>
        <taxon>Nannizziopsiaceae</taxon>
        <taxon>Emydomyces</taxon>
    </lineage>
</organism>
<evidence type="ECO:0000256" key="1">
    <source>
        <dbReference type="SAM" id="Phobius"/>
    </source>
</evidence>
<protein>
    <submittedName>
        <fullName evidence="2">Uncharacterized protein</fullName>
    </submittedName>
</protein>
<evidence type="ECO:0000313" key="2">
    <source>
        <dbReference type="EMBL" id="WEW54855.1"/>
    </source>
</evidence>
<feature type="transmembrane region" description="Helical" evidence="1">
    <location>
        <begin position="7"/>
        <end position="25"/>
    </location>
</feature>
<reference evidence="2" key="1">
    <citation type="submission" date="2023-03" db="EMBL/GenBank/DDBJ databases">
        <title>Emydomyces testavorans Genome Sequence.</title>
        <authorList>
            <person name="Hoyer L."/>
        </authorList>
    </citation>
    <scope>NUCLEOTIDE SEQUENCE</scope>
    <source>
        <strain evidence="2">16-2883</strain>
    </source>
</reference>
<keyword evidence="1" id="KW-0812">Transmembrane</keyword>